<reference evidence="1" key="1">
    <citation type="submission" date="2020-04" db="EMBL/GenBank/DDBJ databases">
        <authorList>
            <person name="Sombolestani A."/>
        </authorList>
    </citation>
    <scope>NUCLEOTIDE SEQUENCE</scope>
    <source>
        <strain evidence="1">R71697</strain>
    </source>
</reference>
<dbReference type="Proteomes" id="UP000661006">
    <property type="component" value="Unassembled WGS sequence"/>
</dbReference>
<evidence type="ECO:0000313" key="1">
    <source>
        <dbReference type="EMBL" id="MBF0871790.1"/>
    </source>
</evidence>
<dbReference type="RefSeq" id="WP_194258192.1">
    <property type="nucleotide sequence ID" value="NZ_JABCQN010000008.1"/>
</dbReference>
<dbReference type="AlphaFoldDB" id="A0A9Q2FP32"/>
<gene>
    <name evidence="1" type="ORF">HKD32_13175</name>
</gene>
<dbReference type="EMBL" id="JABCQN010000008">
    <property type="protein sequence ID" value="MBF0871790.1"/>
    <property type="molecule type" value="Genomic_DNA"/>
</dbReference>
<comment type="caution">
    <text evidence="1">The sequence shown here is derived from an EMBL/GenBank/DDBJ whole genome shotgun (WGS) entry which is preliminary data.</text>
</comment>
<reference evidence="1" key="2">
    <citation type="submission" date="2020-11" db="EMBL/GenBank/DDBJ databases">
        <title>Description of novel Gluconobacter species.</title>
        <authorList>
            <person name="Cleenwerck I."/>
            <person name="Cnockaert M."/>
            <person name="Borremans W."/>
            <person name="Wieme A.D."/>
            <person name="De Vuyst L."/>
            <person name="Vandamme P."/>
        </authorList>
    </citation>
    <scope>NUCLEOTIDE SEQUENCE</scope>
    <source>
        <strain evidence="1">R71697</strain>
    </source>
</reference>
<protein>
    <submittedName>
        <fullName evidence="1">Uncharacterized protein</fullName>
    </submittedName>
</protein>
<organism evidence="1 2">
    <name type="scientific">Gluconobacter japonicus</name>
    <dbReference type="NCBI Taxonomy" id="376620"/>
    <lineage>
        <taxon>Bacteria</taxon>
        <taxon>Pseudomonadati</taxon>
        <taxon>Pseudomonadota</taxon>
        <taxon>Alphaproteobacteria</taxon>
        <taxon>Acetobacterales</taxon>
        <taxon>Acetobacteraceae</taxon>
        <taxon>Gluconobacter</taxon>
    </lineage>
</organism>
<accession>A0A9Q2FP32</accession>
<evidence type="ECO:0000313" key="2">
    <source>
        <dbReference type="Proteomes" id="UP000661006"/>
    </source>
</evidence>
<proteinExistence type="predicted"/>
<dbReference type="GeneID" id="81475651"/>
<name>A0A9Q2FP32_GLUJA</name>
<sequence>MGSTVPSVNSAVNLRDYTSREILKDFHSSLMLIKEQSHQLSCSFAITATDIQKIFQCFEAARRLSTQVATLSFENPESENLKREYLNCLAILEAGLCFEEEPGSLPD</sequence>